<protein>
    <submittedName>
        <fullName evidence="3">Uncharacterized protein</fullName>
    </submittedName>
</protein>
<feature type="compositionally biased region" description="Basic and acidic residues" evidence="1">
    <location>
        <begin position="202"/>
        <end position="217"/>
    </location>
</feature>
<dbReference type="AlphaFoldDB" id="A0A3S4ZHS3"/>
<organism evidence="3 4">
    <name type="scientific">Protopolystoma xenopodis</name>
    <dbReference type="NCBI Taxonomy" id="117903"/>
    <lineage>
        <taxon>Eukaryota</taxon>
        <taxon>Metazoa</taxon>
        <taxon>Spiralia</taxon>
        <taxon>Lophotrochozoa</taxon>
        <taxon>Platyhelminthes</taxon>
        <taxon>Monogenea</taxon>
        <taxon>Polyopisthocotylea</taxon>
        <taxon>Polystomatidea</taxon>
        <taxon>Polystomatidae</taxon>
        <taxon>Protopolystoma</taxon>
    </lineage>
</organism>
<proteinExistence type="predicted"/>
<dbReference type="Proteomes" id="UP000784294">
    <property type="component" value="Unassembled WGS sequence"/>
</dbReference>
<sequence>MDGYCYACFLSIFCILSNRSDGFQRFQGTIGTTNHAADLIFILALLPPARRCGCGCDCRCAGRIDQECALCSGNVTVYLSVGLPTPPSSHLSPAVPPSGQQQQKDQLQAISACMTASERADSISAQRQEHLTRLVGGIFGGVALTCLICCLLAQLRQWIRLCRQRRIRQLQTHAAVTTSAGGDDEAQAGRGQTASQRASFARGDRRSETADLARLENGRIGLSGPEASSADAVSG</sequence>
<evidence type="ECO:0000256" key="2">
    <source>
        <dbReference type="SAM" id="Phobius"/>
    </source>
</evidence>
<name>A0A3S4ZHS3_9PLAT</name>
<feature type="transmembrane region" description="Helical" evidence="2">
    <location>
        <begin position="134"/>
        <end position="155"/>
    </location>
</feature>
<keyword evidence="4" id="KW-1185">Reference proteome</keyword>
<keyword evidence="2" id="KW-0812">Transmembrane</keyword>
<keyword evidence="2" id="KW-1133">Transmembrane helix</keyword>
<accession>A0A3S4ZHS3</accession>
<feature type="region of interest" description="Disordered" evidence="1">
    <location>
        <begin position="174"/>
        <end position="235"/>
    </location>
</feature>
<reference evidence="3" key="1">
    <citation type="submission" date="2018-11" db="EMBL/GenBank/DDBJ databases">
        <authorList>
            <consortium name="Pathogen Informatics"/>
        </authorList>
    </citation>
    <scope>NUCLEOTIDE SEQUENCE</scope>
</reference>
<dbReference type="EMBL" id="CAAALY010012973">
    <property type="protein sequence ID" value="VEL11823.1"/>
    <property type="molecule type" value="Genomic_DNA"/>
</dbReference>
<gene>
    <name evidence="3" type="ORF">PXEA_LOCUS5263</name>
</gene>
<evidence type="ECO:0000313" key="3">
    <source>
        <dbReference type="EMBL" id="VEL11823.1"/>
    </source>
</evidence>
<evidence type="ECO:0000256" key="1">
    <source>
        <dbReference type="SAM" id="MobiDB-lite"/>
    </source>
</evidence>
<comment type="caution">
    <text evidence="3">The sequence shown here is derived from an EMBL/GenBank/DDBJ whole genome shotgun (WGS) entry which is preliminary data.</text>
</comment>
<keyword evidence="2" id="KW-0472">Membrane</keyword>
<evidence type="ECO:0000313" key="4">
    <source>
        <dbReference type="Proteomes" id="UP000784294"/>
    </source>
</evidence>